<dbReference type="InterPro" id="IPR007138">
    <property type="entry name" value="ABM_dom"/>
</dbReference>
<dbReference type="Gene3D" id="3.30.70.100">
    <property type="match status" value="1"/>
</dbReference>
<dbReference type="GO" id="GO:0004497">
    <property type="term" value="F:monooxygenase activity"/>
    <property type="evidence" value="ECO:0007669"/>
    <property type="project" value="UniProtKB-KW"/>
</dbReference>
<accession>A0ABW8MXT5</accession>
<dbReference type="PANTHER" id="PTHR33336:SF3">
    <property type="entry name" value="ABM DOMAIN-CONTAINING PROTEIN"/>
    <property type="match status" value="1"/>
</dbReference>
<keyword evidence="2" id="KW-0503">Monooxygenase</keyword>
<name>A0ABW8MXT5_9BURK</name>
<dbReference type="EMBL" id="JBIYDN010000036">
    <property type="protein sequence ID" value="MFK4447586.1"/>
    <property type="molecule type" value="Genomic_DNA"/>
</dbReference>
<keyword evidence="2" id="KW-0560">Oxidoreductase</keyword>
<dbReference type="Pfam" id="PF03992">
    <property type="entry name" value="ABM"/>
    <property type="match status" value="1"/>
</dbReference>
<evidence type="ECO:0000259" key="1">
    <source>
        <dbReference type="PROSITE" id="PS51725"/>
    </source>
</evidence>
<dbReference type="Proteomes" id="UP001620514">
    <property type="component" value="Unassembled WGS sequence"/>
</dbReference>
<reference evidence="2 3" key="1">
    <citation type="submission" date="2024-11" db="EMBL/GenBank/DDBJ databases">
        <title>Using genomics to understand microbial adaptation to soil warming.</title>
        <authorList>
            <person name="Deangelis K.M. PhD."/>
        </authorList>
    </citation>
    <scope>NUCLEOTIDE SEQUENCE [LARGE SCALE GENOMIC DNA]</scope>
    <source>
        <strain evidence="2 3">GAS97</strain>
    </source>
</reference>
<protein>
    <submittedName>
        <fullName evidence="2">Quinol monooxygenase YgiN</fullName>
    </submittedName>
</protein>
<evidence type="ECO:0000313" key="2">
    <source>
        <dbReference type="EMBL" id="MFK4447586.1"/>
    </source>
</evidence>
<gene>
    <name evidence="2" type="ORF">ABH943_007623</name>
</gene>
<evidence type="ECO:0000313" key="3">
    <source>
        <dbReference type="Proteomes" id="UP001620514"/>
    </source>
</evidence>
<sequence>MASNGEISMTNNPGGPRPFVVIAEFEVKAECLRDFLALAHDDARHSLADESGCRQFDIVEIEGTPARVLFYEVYDDRAAFDTHLQTPHLARFRAGFPALIVEQRTVRFGSRVPA</sequence>
<feature type="domain" description="ABM" evidence="1">
    <location>
        <begin position="19"/>
        <end position="108"/>
    </location>
</feature>
<dbReference type="PANTHER" id="PTHR33336">
    <property type="entry name" value="QUINOL MONOOXYGENASE YGIN-RELATED"/>
    <property type="match status" value="1"/>
</dbReference>
<keyword evidence="3" id="KW-1185">Reference proteome</keyword>
<dbReference type="PROSITE" id="PS51725">
    <property type="entry name" value="ABM"/>
    <property type="match status" value="1"/>
</dbReference>
<proteinExistence type="predicted"/>
<dbReference type="InterPro" id="IPR050744">
    <property type="entry name" value="AI-2_Isomerase_LsrG"/>
</dbReference>
<dbReference type="InterPro" id="IPR011008">
    <property type="entry name" value="Dimeric_a/b-barrel"/>
</dbReference>
<comment type="caution">
    <text evidence="2">The sequence shown here is derived from an EMBL/GenBank/DDBJ whole genome shotgun (WGS) entry which is preliminary data.</text>
</comment>
<organism evidence="2 3">
    <name type="scientific">Caballeronia udeis</name>
    <dbReference type="NCBI Taxonomy" id="1232866"/>
    <lineage>
        <taxon>Bacteria</taxon>
        <taxon>Pseudomonadati</taxon>
        <taxon>Pseudomonadota</taxon>
        <taxon>Betaproteobacteria</taxon>
        <taxon>Burkholderiales</taxon>
        <taxon>Burkholderiaceae</taxon>
        <taxon>Caballeronia</taxon>
    </lineage>
</organism>
<dbReference type="SUPFAM" id="SSF54909">
    <property type="entry name" value="Dimeric alpha+beta barrel"/>
    <property type="match status" value="1"/>
</dbReference>